<feature type="domain" description="DUF3991" evidence="2">
    <location>
        <begin position="134"/>
        <end position="200"/>
    </location>
</feature>
<sequence length="316" mass="34399">MTSYDSEIEKLRAEVSCATLLERLPPPWLLDRAESTKNCLKYRRGPGEVIIVNHGGRGWWDAQSDAKGDVFDLAQHLDPGLNFGQVRKLLRPFIGLAPAYPAASARRRRDFPDATPAERWEPRPPLRPASPGWQYLTIERGLPDLILKAAAAADVLREGAYGSPWFAHRDEAGRVTHVEIRAQNFKGSLAGGVKTLFRFPGGDPPFKRLVVAEAPIDALSIAVIEQCQPNTLYAATGGGMGSATIAAIKQVLAGMAGQPDAFCSATDANSAGDRYAARHREIAEKAGVGFVRLRPPIENGDWNDIIKQQAQQRDGS</sequence>
<dbReference type="Gene3D" id="3.40.1360.10">
    <property type="match status" value="1"/>
</dbReference>
<proteinExistence type="predicted"/>
<evidence type="ECO:0000259" key="2">
    <source>
        <dbReference type="Pfam" id="PF13154"/>
    </source>
</evidence>
<dbReference type="Pfam" id="PF13155">
    <property type="entry name" value="Toprim_2"/>
    <property type="match status" value="1"/>
</dbReference>
<dbReference type="AlphaFoldDB" id="A0A4V6YUL1"/>
<accession>A0A4V6YUL1</accession>
<evidence type="ECO:0000313" key="3">
    <source>
        <dbReference type="EMBL" id="VFU17468.1"/>
    </source>
</evidence>
<protein>
    <recommendedName>
        <fullName evidence="2">DUF3991 domain-containing protein</fullName>
    </recommendedName>
</protein>
<reference evidence="3 4" key="1">
    <citation type="submission" date="2019-03" db="EMBL/GenBank/DDBJ databases">
        <authorList>
            <person name="Kox A.R. M."/>
        </authorList>
    </citation>
    <scope>NUCLEOTIDE SEQUENCE [LARGE SCALE GENOMIC DNA]</scope>
    <source>
        <strain evidence="3">MTUNDRAET4 annotated genome</strain>
        <plasmid evidence="4">3</plasmid>
    </source>
</reference>
<name>A0A4V6YUL1_METTU</name>
<geneLocation type="plasmid" evidence="3 4">
    <name>3</name>
</geneLocation>
<dbReference type="EMBL" id="LR536452">
    <property type="protein sequence ID" value="VFU17468.1"/>
    <property type="molecule type" value="Genomic_DNA"/>
</dbReference>
<keyword evidence="3" id="KW-0614">Plasmid</keyword>
<dbReference type="RefSeq" id="WP_244606058.1">
    <property type="nucleotide sequence ID" value="NZ_CP139087.1"/>
</dbReference>
<evidence type="ECO:0000313" key="4">
    <source>
        <dbReference type="Proteomes" id="UP000294360"/>
    </source>
</evidence>
<organism evidence="3 4">
    <name type="scientific">Methylocella tundrae</name>
    <dbReference type="NCBI Taxonomy" id="227605"/>
    <lineage>
        <taxon>Bacteria</taxon>
        <taxon>Pseudomonadati</taxon>
        <taxon>Pseudomonadota</taxon>
        <taxon>Alphaproteobacteria</taxon>
        <taxon>Hyphomicrobiales</taxon>
        <taxon>Beijerinckiaceae</taxon>
        <taxon>Methylocella</taxon>
    </lineage>
</organism>
<gene>
    <name evidence="3" type="ORF">MTUNDRAET4_0048</name>
</gene>
<evidence type="ECO:0000256" key="1">
    <source>
        <dbReference type="SAM" id="MobiDB-lite"/>
    </source>
</evidence>
<feature type="region of interest" description="Disordered" evidence="1">
    <location>
        <begin position="105"/>
        <end position="126"/>
    </location>
</feature>
<feature type="compositionally biased region" description="Basic and acidic residues" evidence="1">
    <location>
        <begin position="110"/>
        <end position="124"/>
    </location>
</feature>
<dbReference type="Pfam" id="PF13154">
    <property type="entry name" value="DUF3991"/>
    <property type="match status" value="1"/>
</dbReference>
<dbReference type="InterPro" id="IPR025054">
    <property type="entry name" value="DUF3991"/>
</dbReference>
<dbReference type="KEGG" id="mtun:MTUNDRAET4_0048.2"/>
<dbReference type="Proteomes" id="UP000294360">
    <property type="component" value="Plasmid 3"/>
</dbReference>